<feature type="region of interest" description="Disordered" evidence="11">
    <location>
        <begin position="461"/>
        <end position="526"/>
    </location>
</feature>
<dbReference type="SUPFAM" id="SSF101173">
    <property type="entry name" value="Docking domain B of the erythromycin polyketide synthase (DEBS)"/>
    <property type="match status" value="1"/>
</dbReference>
<sequence length="1111" mass="117675">MSNEEKLRDYLRRATTDLRQARRRIRELEEREREPIAIVAMACRFPGGVSSPEELWELVSRERDAVSDFPADRGWDLAGLYDPDPDRAGTAYTREGGFLDDAAGFDAAFFGMGPREAVATDPQQRLLLEVAWETFERAGIAPDSLRGSRTGVFAGVVSQAYVPPPERVPAGYEGHLMTGNATSVASGRVAYHLGLEGPAVTLDTACSSSLVAMHLAAQSLRRGECDLALAGGVTVMATPLLLVEFSRQRGLAPDARCKAFAAAADGTGFAEGVGLVLLERLSEARRRGHRVLAVLRGSAVNQDGASNGLTAPNGPTQERVIRQALADARLAPQQVDAVEAHGTGTRLGDPIEARALIAAYGQGRPDDEPLFVGSLKSNIGHTQAAAGVAGVIKTVLAMRHEVLPRSLHLDEPTPHVDWSAGGVRLLAETLPWPDRGRPRRAGVSSFGISGTNAHVILEQAPPETAEEEPSREAGAPLRNPSGTPGGGTPGGMSYVAHETSDGGTQGTTSGAPDETSGGSAESTGDAVADAMAAEARPLAPWVLSARTAGALRSQAGRLAAHLAAAPESDPVEVGRTLALGRAVFRHRAVVLPGGADERLAALRALAAGRPHPRAVSGTAAERLSTAWLFTGQGSQRPGMGRESYDRWPVFRQAVDELCEAFEPHLDRPLKELLFAAPDSPDAALLDRTEYAQPALFTVELALFRLLSRLLPEPDFVTGHSLGGLTAVAAAGALPVEDACALVAARGRLMGAGPRGGAMAALEASEEEVRALLEDYSGVIGVAAVNGPRATVVSGDAEAVTDLAHGFAEQGRRTRRLRVSHAFHSAHMDGAMEPLRQLATTLRVTEPVIPVVSDLTGRRLDAEELRRPEYWARQLRSPVRFGAAVATLHEAGVAAYVEVGPDAVLAPLVPACLPADAAPVVVPALVRDRAEEDTLATALSRLHTAGGEVRWAHWYGERPRPAADLPTYPFEHRRYWWPAQVVRPYAADARRPQPHPVPADTTTDTTDAAVDGRDPAAEHGTASAVVAAAADRPGALLDLVLAHTADVLGHESPEQIDPEDKFLDIGLSSFTALEVRNRLCQVTGLLLPPVLLFDHPTPAAVVRFLEERLTAA</sequence>
<evidence type="ECO:0000256" key="11">
    <source>
        <dbReference type="SAM" id="MobiDB-lite"/>
    </source>
</evidence>
<dbReference type="InterPro" id="IPR015083">
    <property type="entry name" value="NorB/c/GfsB-D-like_docking"/>
</dbReference>
<feature type="coiled-coil region" evidence="10">
    <location>
        <begin position="4"/>
        <end position="31"/>
    </location>
</feature>
<accession>A0ABV3AQ90</accession>
<evidence type="ECO:0000256" key="8">
    <source>
        <dbReference type="ARBA" id="ARBA00023268"/>
    </source>
</evidence>
<dbReference type="PANTHER" id="PTHR43775:SF51">
    <property type="entry name" value="INACTIVE PHENOLPHTHIOCEROL SYNTHESIS POLYKETIDE SYNTHASE TYPE I PKS1-RELATED"/>
    <property type="match status" value="1"/>
</dbReference>
<dbReference type="InterPro" id="IPR054514">
    <property type="entry name" value="RhiE-like_linker"/>
</dbReference>
<evidence type="ECO:0000256" key="3">
    <source>
        <dbReference type="ARBA" id="ARBA00022450"/>
    </source>
</evidence>
<evidence type="ECO:0000256" key="7">
    <source>
        <dbReference type="ARBA" id="ARBA00023194"/>
    </source>
</evidence>
<keyword evidence="10" id="KW-0175">Coiled coil</keyword>
<dbReference type="Pfam" id="PF22336">
    <property type="entry name" value="RhiE-like_linker"/>
    <property type="match status" value="1"/>
</dbReference>
<evidence type="ECO:0000256" key="5">
    <source>
        <dbReference type="ARBA" id="ARBA00022679"/>
    </source>
</evidence>
<dbReference type="InterPro" id="IPR016035">
    <property type="entry name" value="Acyl_Trfase/lysoPLipase"/>
</dbReference>
<keyword evidence="7" id="KW-0045">Antibiotic biosynthesis</keyword>
<evidence type="ECO:0000256" key="4">
    <source>
        <dbReference type="ARBA" id="ARBA00022553"/>
    </source>
</evidence>
<dbReference type="InterPro" id="IPR009081">
    <property type="entry name" value="PP-bd_ACP"/>
</dbReference>
<evidence type="ECO:0000259" key="12">
    <source>
        <dbReference type="PROSITE" id="PS50075"/>
    </source>
</evidence>
<keyword evidence="5" id="KW-0808">Transferase</keyword>
<gene>
    <name evidence="14" type="ORF">AB0H04_46340</name>
</gene>
<dbReference type="SMART" id="SM00825">
    <property type="entry name" value="PKS_KS"/>
    <property type="match status" value="1"/>
</dbReference>
<keyword evidence="6" id="KW-0677">Repeat</keyword>
<feature type="compositionally biased region" description="Low complexity" evidence="11">
    <location>
        <begin position="998"/>
        <end position="1007"/>
    </location>
</feature>
<dbReference type="InterPro" id="IPR032821">
    <property type="entry name" value="PKS_assoc"/>
</dbReference>
<evidence type="ECO:0000313" key="14">
    <source>
        <dbReference type="EMBL" id="MEU5714113.1"/>
    </source>
</evidence>
<dbReference type="PROSITE" id="PS00606">
    <property type="entry name" value="KS3_1"/>
    <property type="match status" value="1"/>
</dbReference>
<proteinExistence type="predicted"/>
<dbReference type="SUPFAM" id="SSF47336">
    <property type="entry name" value="ACP-like"/>
    <property type="match status" value="1"/>
</dbReference>
<dbReference type="InterPro" id="IPR016039">
    <property type="entry name" value="Thiolase-like"/>
</dbReference>
<keyword evidence="3" id="KW-0596">Phosphopantetheine</keyword>
<feature type="domain" description="Ketosynthase family 3 (KS3)" evidence="13">
    <location>
        <begin position="33"/>
        <end position="459"/>
    </location>
</feature>
<dbReference type="Proteomes" id="UP001551011">
    <property type="component" value="Unassembled WGS sequence"/>
</dbReference>
<evidence type="ECO:0000259" key="13">
    <source>
        <dbReference type="PROSITE" id="PS52004"/>
    </source>
</evidence>
<dbReference type="InterPro" id="IPR014031">
    <property type="entry name" value="Ketoacyl_synth_C"/>
</dbReference>
<dbReference type="SUPFAM" id="SSF52151">
    <property type="entry name" value="FabD/lysophospholipase-like"/>
    <property type="match status" value="1"/>
</dbReference>
<evidence type="ECO:0000256" key="2">
    <source>
        <dbReference type="ARBA" id="ARBA00004792"/>
    </source>
</evidence>
<dbReference type="Pfam" id="PF02801">
    <property type="entry name" value="Ketoacyl-synt_C"/>
    <property type="match status" value="1"/>
</dbReference>
<dbReference type="SMART" id="SM00827">
    <property type="entry name" value="PKS_AT"/>
    <property type="match status" value="1"/>
</dbReference>
<dbReference type="Gene3D" id="3.40.366.10">
    <property type="entry name" value="Malonyl-Coenzyme A Acyl Carrier Protein, domain 2"/>
    <property type="match status" value="1"/>
</dbReference>
<keyword evidence="4" id="KW-0597">Phosphoprotein</keyword>
<dbReference type="SMART" id="SM01294">
    <property type="entry name" value="PKS_PP_betabranch"/>
    <property type="match status" value="1"/>
</dbReference>
<dbReference type="InterPro" id="IPR018201">
    <property type="entry name" value="Ketoacyl_synth_AS"/>
</dbReference>
<evidence type="ECO:0000256" key="6">
    <source>
        <dbReference type="ARBA" id="ARBA00022737"/>
    </source>
</evidence>
<feature type="domain" description="Carrier" evidence="12">
    <location>
        <begin position="1033"/>
        <end position="1108"/>
    </location>
</feature>
<dbReference type="InterPro" id="IPR014030">
    <property type="entry name" value="Ketoacyl_synth_N"/>
</dbReference>
<keyword evidence="15" id="KW-1185">Reference proteome</keyword>
<dbReference type="Gene3D" id="3.40.47.10">
    <property type="match status" value="1"/>
</dbReference>
<dbReference type="Pfam" id="PF00109">
    <property type="entry name" value="ketoacyl-synt"/>
    <property type="match status" value="1"/>
</dbReference>
<dbReference type="PROSITE" id="PS50075">
    <property type="entry name" value="CARRIER"/>
    <property type="match status" value="1"/>
</dbReference>
<organism evidence="14 15">
    <name type="scientific">Streptomyces flaveolus</name>
    <dbReference type="NCBI Taxonomy" id="67297"/>
    <lineage>
        <taxon>Bacteria</taxon>
        <taxon>Bacillati</taxon>
        <taxon>Actinomycetota</taxon>
        <taxon>Actinomycetes</taxon>
        <taxon>Kitasatosporales</taxon>
        <taxon>Streptomycetaceae</taxon>
        <taxon>Streptomyces</taxon>
    </lineage>
</organism>
<dbReference type="Pfam" id="PF00550">
    <property type="entry name" value="PP-binding"/>
    <property type="match status" value="1"/>
</dbReference>
<keyword evidence="8" id="KW-0511">Multifunctional enzyme</keyword>
<dbReference type="CDD" id="cd00833">
    <property type="entry name" value="PKS"/>
    <property type="match status" value="1"/>
</dbReference>
<dbReference type="InterPro" id="IPR036736">
    <property type="entry name" value="ACP-like_sf"/>
</dbReference>
<dbReference type="Gene3D" id="3.30.70.3290">
    <property type="match status" value="1"/>
</dbReference>
<dbReference type="EMBL" id="JBFAEG010000076">
    <property type="protein sequence ID" value="MEU5714113.1"/>
    <property type="molecule type" value="Genomic_DNA"/>
</dbReference>
<feature type="region of interest" description="Disordered" evidence="11">
    <location>
        <begin position="987"/>
        <end position="1007"/>
    </location>
</feature>
<keyword evidence="9" id="KW-0012">Acyltransferase</keyword>
<dbReference type="RefSeq" id="WP_030657301.1">
    <property type="nucleotide sequence ID" value="NZ_JBEXDP010000063.1"/>
</dbReference>
<dbReference type="InterPro" id="IPR001227">
    <property type="entry name" value="Ac_transferase_dom_sf"/>
</dbReference>
<dbReference type="InterPro" id="IPR016036">
    <property type="entry name" value="Malonyl_transacylase_ACP-bd"/>
</dbReference>
<evidence type="ECO:0000256" key="10">
    <source>
        <dbReference type="SAM" id="Coils"/>
    </source>
</evidence>
<dbReference type="Gene3D" id="1.10.1200.10">
    <property type="entry name" value="ACP-like"/>
    <property type="match status" value="1"/>
</dbReference>
<dbReference type="SMART" id="SM00823">
    <property type="entry name" value="PKS_PP"/>
    <property type="match status" value="1"/>
</dbReference>
<dbReference type="Pfam" id="PF00698">
    <property type="entry name" value="Acyl_transf_1"/>
    <property type="match status" value="1"/>
</dbReference>
<comment type="caution">
    <text evidence="14">The sequence shown here is derived from an EMBL/GenBank/DDBJ whole genome shotgun (WGS) entry which is preliminary data.</text>
</comment>
<evidence type="ECO:0000256" key="9">
    <source>
        <dbReference type="ARBA" id="ARBA00023315"/>
    </source>
</evidence>
<evidence type="ECO:0000313" key="15">
    <source>
        <dbReference type="Proteomes" id="UP001551011"/>
    </source>
</evidence>
<dbReference type="InterPro" id="IPR014043">
    <property type="entry name" value="Acyl_transferase_dom"/>
</dbReference>
<dbReference type="Pfam" id="PF08990">
    <property type="entry name" value="Docking"/>
    <property type="match status" value="1"/>
</dbReference>
<name>A0ABV3AQ90_9ACTN</name>
<dbReference type="Pfam" id="PF16197">
    <property type="entry name" value="KAsynt_C_assoc"/>
    <property type="match status" value="1"/>
</dbReference>
<dbReference type="InterPro" id="IPR020806">
    <property type="entry name" value="PKS_PP-bd"/>
</dbReference>
<protein>
    <submittedName>
        <fullName evidence="14">Type I polyketide synthase</fullName>
    </submittedName>
</protein>
<dbReference type="SUPFAM" id="SSF53901">
    <property type="entry name" value="Thiolase-like"/>
    <property type="match status" value="1"/>
</dbReference>
<dbReference type="SUPFAM" id="SSF55048">
    <property type="entry name" value="Probable ACP-binding domain of malonyl-CoA ACP transacylase"/>
    <property type="match status" value="1"/>
</dbReference>
<reference evidence="14 15" key="1">
    <citation type="submission" date="2024-06" db="EMBL/GenBank/DDBJ databases">
        <title>The Natural Products Discovery Center: Release of the First 8490 Sequenced Strains for Exploring Actinobacteria Biosynthetic Diversity.</title>
        <authorList>
            <person name="Kalkreuter E."/>
            <person name="Kautsar S.A."/>
            <person name="Yang D."/>
            <person name="Bader C.D."/>
            <person name="Teijaro C.N."/>
            <person name="Fluegel L."/>
            <person name="Davis C.M."/>
            <person name="Simpson J.R."/>
            <person name="Lauterbach L."/>
            <person name="Steele A.D."/>
            <person name="Gui C."/>
            <person name="Meng S."/>
            <person name="Li G."/>
            <person name="Viehrig K."/>
            <person name="Ye F."/>
            <person name="Su P."/>
            <person name="Kiefer A.F."/>
            <person name="Nichols A."/>
            <person name="Cepeda A.J."/>
            <person name="Yan W."/>
            <person name="Fan B."/>
            <person name="Jiang Y."/>
            <person name="Adhikari A."/>
            <person name="Zheng C.-J."/>
            <person name="Schuster L."/>
            <person name="Cowan T.M."/>
            <person name="Smanski M.J."/>
            <person name="Chevrette M.G."/>
            <person name="De Carvalho L.P.S."/>
            <person name="Shen B."/>
        </authorList>
    </citation>
    <scope>NUCLEOTIDE SEQUENCE [LARGE SCALE GENOMIC DNA]</scope>
    <source>
        <strain evidence="14 15">NPDC020594</strain>
    </source>
</reference>
<evidence type="ECO:0000256" key="1">
    <source>
        <dbReference type="ARBA" id="ARBA00001957"/>
    </source>
</evidence>
<dbReference type="PROSITE" id="PS52004">
    <property type="entry name" value="KS3_2"/>
    <property type="match status" value="1"/>
</dbReference>
<dbReference type="PANTHER" id="PTHR43775">
    <property type="entry name" value="FATTY ACID SYNTHASE"/>
    <property type="match status" value="1"/>
</dbReference>
<dbReference type="InterPro" id="IPR036299">
    <property type="entry name" value="Polyketide_synth_docking_sf"/>
</dbReference>
<dbReference type="InterPro" id="IPR050091">
    <property type="entry name" value="PKS_NRPS_Biosynth_Enz"/>
</dbReference>
<comment type="cofactor">
    <cofactor evidence="1">
        <name>pantetheine 4'-phosphate</name>
        <dbReference type="ChEBI" id="CHEBI:47942"/>
    </cofactor>
</comment>
<dbReference type="InterPro" id="IPR020841">
    <property type="entry name" value="PKS_Beta-ketoAc_synthase_dom"/>
</dbReference>
<comment type="pathway">
    <text evidence="2">Antibiotic biosynthesis.</text>
</comment>